<dbReference type="InterPro" id="IPR009348">
    <property type="entry name" value="NPR2-like"/>
</dbReference>
<dbReference type="PANTHER" id="PTHR12991">
    <property type="entry name" value="NITROGEN PERMEASE REGULATOR 2/TUMOR SUPPRESSOR CANDIDATE 4"/>
    <property type="match status" value="1"/>
</dbReference>
<dbReference type="AlphaFoldDB" id="A0A6A6U2T6"/>
<dbReference type="EMBL" id="MU004238">
    <property type="protein sequence ID" value="KAF2666605.1"/>
    <property type="molecule type" value="Genomic_DNA"/>
</dbReference>
<dbReference type="GO" id="GO:0005774">
    <property type="term" value="C:vacuolar membrane"/>
    <property type="evidence" value="ECO:0007669"/>
    <property type="project" value="TreeGrafter"/>
</dbReference>
<reference evidence="2" key="1">
    <citation type="journal article" date="2020" name="Stud. Mycol.">
        <title>101 Dothideomycetes genomes: a test case for predicting lifestyles and emergence of pathogens.</title>
        <authorList>
            <person name="Haridas S."/>
            <person name="Albert R."/>
            <person name="Binder M."/>
            <person name="Bloem J."/>
            <person name="Labutti K."/>
            <person name="Salamov A."/>
            <person name="Andreopoulos B."/>
            <person name="Baker S."/>
            <person name="Barry K."/>
            <person name="Bills G."/>
            <person name="Bluhm B."/>
            <person name="Cannon C."/>
            <person name="Castanera R."/>
            <person name="Culley D."/>
            <person name="Daum C."/>
            <person name="Ezra D."/>
            <person name="Gonzalez J."/>
            <person name="Henrissat B."/>
            <person name="Kuo A."/>
            <person name="Liang C."/>
            <person name="Lipzen A."/>
            <person name="Lutzoni F."/>
            <person name="Magnuson J."/>
            <person name="Mondo S."/>
            <person name="Nolan M."/>
            <person name="Ohm R."/>
            <person name="Pangilinan J."/>
            <person name="Park H.-J."/>
            <person name="Ramirez L."/>
            <person name="Alfaro M."/>
            <person name="Sun H."/>
            <person name="Tritt A."/>
            <person name="Yoshinaga Y."/>
            <person name="Zwiers L.-H."/>
            <person name="Turgeon B."/>
            <person name="Goodwin S."/>
            <person name="Spatafora J."/>
            <person name="Crous P."/>
            <person name="Grigoriev I."/>
        </authorList>
    </citation>
    <scope>NUCLEOTIDE SEQUENCE</scope>
    <source>
        <strain evidence="2">CBS 115976</strain>
    </source>
</reference>
<keyword evidence="3" id="KW-1185">Reference proteome</keyword>
<name>A0A6A6U2T6_9PEZI</name>
<sequence length="476" mass="53926">MSMIKAIFFARFHPEKGPRVLHQVPEGAIVPGHDISDEQSTLFDFSSVSPLIIPGQEFCDRLITVCTNHYRIIGFPVCVEHSRYFRNQFIFNFCLVLEDDAEFSGYVTIVRKLATLFRNLEEQSMFLSKEENDELWEAVTSNDTAIDDSISEDTKVSQKSPHFVLGGKIYALREMIFEDLNNYCECMIPIDDSNTINLKIFPTRPPPPPIYAWHVPLSTVQLAHLANSSDLTLSRIIPHIDGIASVAQIAQLADTDLHLTRKAIAHLLYYNCVILLDIFQYAAIYAPTADFGVFVDDSAAQDEALRYVCVGQYRRLTDSEIGGGATSGERWAWRSNESGLDRARLVELYAGLQQGLTLKSWCLRNTAMLLGLDVRRFITFGVIKGFLYRVHKYVVLDGSASIENARPKDITSKVVNWRDLKRRGSDSSDTADLSLGRYLDGMHCFDEICTELQLSEKKVLEKLKMKHKSNIVIIHR</sequence>
<dbReference type="Proteomes" id="UP000799302">
    <property type="component" value="Unassembled WGS sequence"/>
</dbReference>
<comment type="similarity">
    <text evidence="1">Belongs to the NPR2 family.</text>
</comment>
<proteinExistence type="inferred from homology"/>
<evidence type="ECO:0000256" key="1">
    <source>
        <dbReference type="ARBA" id="ARBA00008433"/>
    </source>
</evidence>
<dbReference type="GO" id="GO:1990130">
    <property type="term" value="C:GATOR1 complex"/>
    <property type="evidence" value="ECO:0007669"/>
    <property type="project" value="TreeGrafter"/>
</dbReference>
<dbReference type="GO" id="GO:0010508">
    <property type="term" value="P:positive regulation of autophagy"/>
    <property type="evidence" value="ECO:0007669"/>
    <property type="project" value="TreeGrafter"/>
</dbReference>
<accession>A0A6A6U2T6</accession>
<dbReference type="GO" id="GO:0005096">
    <property type="term" value="F:GTPase activator activity"/>
    <property type="evidence" value="ECO:0007669"/>
    <property type="project" value="TreeGrafter"/>
</dbReference>
<dbReference type="GO" id="GO:1904262">
    <property type="term" value="P:negative regulation of TORC1 signaling"/>
    <property type="evidence" value="ECO:0007669"/>
    <property type="project" value="TreeGrafter"/>
</dbReference>
<dbReference type="PANTHER" id="PTHR12991:SF10">
    <property type="entry name" value="GATOR COMPLEX PROTEIN NPRL2"/>
    <property type="match status" value="1"/>
</dbReference>
<gene>
    <name evidence="2" type="ORF">BT63DRAFT_481104</name>
</gene>
<dbReference type="OrthoDB" id="338854at2759"/>
<evidence type="ECO:0000313" key="2">
    <source>
        <dbReference type="EMBL" id="KAF2666605.1"/>
    </source>
</evidence>
<dbReference type="Pfam" id="PF06218">
    <property type="entry name" value="NPR2"/>
    <property type="match status" value="1"/>
</dbReference>
<evidence type="ECO:0000313" key="3">
    <source>
        <dbReference type="Proteomes" id="UP000799302"/>
    </source>
</evidence>
<organism evidence="2 3">
    <name type="scientific">Microthyrium microscopicum</name>
    <dbReference type="NCBI Taxonomy" id="703497"/>
    <lineage>
        <taxon>Eukaryota</taxon>
        <taxon>Fungi</taxon>
        <taxon>Dikarya</taxon>
        <taxon>Ascomycota</taxon>
        <taxon>Pezizomycotina</taxon>
        <taxon>Dothideomycetes</taxon>
        <taxon>Dothideomycetes incertae sedis</taxon>
        <taxon>Microthyriales</taxon>
        <taxon>Microthyriaceae</taxon>
        <taxon>Microthyrium</taxon>
    </lineage>
</organism>
<protein>
    <submittedName>
        <fullName evidence="2">Nitrogen permease regulator 2</fullName>
    </submittedName>
</protein>